<dbReference type="OrthoDB" id="9803968at2"/>
<accession>A0A1I7BJM6</accession>
<evidence type="ECO:0000259" key="1">
    <source>
        <dbReference type="Pfam" id="PF00501"/>
    </source>
</evidence>
<dbReference type="PANTHER" id="PTHR43767:SF1">
    <property type="entry name" value="NONRIBOSOMAL PEPTIDE SYNTHASE PES1 (EUROFUNG)-RELATED"/>
    <property type="match status" value="1"/>
</dbReference>
<dbReference type="InterPro" id="IPR050237">
    <property type="entry name" value="ATP-dep_AMP-bd_enzyme"/>
</dbReference>
<protein>
    <submittedName>
        <fullName evidence="3">Long-chain acyl-CoA synthetase</fullName>
    </submittedName>
</protein>
<dbReference type="GO" id="GO:0016878">
    <property type="term" value="F:acid-thiol ligase activity"/>
    <property type="evidence" value="ECO:0007669"/>
    <property type="project" value="UniProtKB-ARBA"/>
</dbReference>
<gene>
    <name evidence="3" type="ORF">SAMN05660657_03645</name>
</gene>
<dbReference type="InterPro" id="IPR020845">
    <property type="entry name" value="AMP-binding_CS"/>
</dbReference>
<dbReference type="EMBL" id="FPBA01000014">
    <property type="protein sequence ID" value="SFT87373.1"/>
    <property type="molecule type" value="Genomic_DNA"/>
</dbReference>
<dbReference type="InterPro" id="IPR000873">
    <property type="entry name" value="AMP-dep_synth/lig_dom"/>
</dbReference>
<feature type="domain" description="AMP-binding enzyme C-terminal" evidence="2">
    <location>
        <begin position="421"/>
        <end position="496"/>
    </location>
</feature>
<dbReference type="InterPro" id="IPR042099">
    <property type="entry name" value="ANL_N_sf"/>
</dbReference>
<dbReference type="PANTHER" id="PTHR43767">
    <property type="entry name" value="LONG-CHAIN-FATTY-ACID--COA LIGASE"/>
    <property type="match status" value="1"/>
</dbReference>
<dbReference type="STRING" id="1296565.SAMN05660657_03645"/>
<evidence type="ECO:0000259" key="2">
    <source>
        <dbReference type="Pfam" id="PF13193"/>
    </source>
</evidence>
<dbReference type="AlphaFoldDB" id="A0A1I7BJM6"/>
<name>A0A1I7BJM6_9ACTN</name>
<keyword evidence="4" id="KW-1185">Reference proteome</keyword>
<dbReference type="RefSeq" id="WP_093581471.1">
    <property type="nucleotide sequence ID" value="NZ_FPBA01000014.1"/>
</dbReference>
<dbReference type="Proteomes" id="UP000199546">
    <property type="component" value="Unassembled WGS sequence"/>
</dbReference>
<dbReference type="Gene3D" id="3.40.50.12780">
    <property type="entry name" value="N-terminal domain of ligase-like"/>
    <property type="match status" value="1"/>
</dbReference>
<dbReference type="Pfam" id="PF00501">
    <property type="entry name" value="AMP-binding"/>
    <property type="match status" value="1"/>
</dbReference>
<feature type="domain" description="AMP-dependent synthetase/ligase" evidence="1">
    <location>
        <begin position="16"/>
        <end position="371"/>
    </location>
</feature>
<dbReference type="Gene3D" id="3.30.300.30">
    <property type="match status" value="1"/>
</dbReference>
<dbReference type="InterPro" id="IPR045851">
    <property type="entry name" value="AMP-bd_C_sf"/>
</dbReference>
<dbReference type="SUPFAM" id="SSF56801">
    <property type="entry name" value="Acetyl-CoA synthetase-like"/>
    <property type="match status" value="1"/>
</dbReference>
<organism evidence="3 4">
    <name type="scientific">Geodermatophilus amargosae</name>
    <dbReference type="NCBI Taxonomy" id="1296565"/>
    <lineage>
        <taxon>Bacteria</taxon>
        <taxon>Bacillati</taxon>
        <taxon>Actinomycetota</taxon>
        <taxon>Actinomycetes</taxon>
        <taxon>Geodermatophilales</taxon>
        <taxon>Geodermatophilaceae</taxon>
        <taxon>Geodermatophilus</taxon>
    </lineage>
</organism>
<dbReference type="InterPro" id="IPR025110">
    <property type="entry name" value="AMP-bd_C"/>
</dbReference>
<proteinExistence type="predicted"/>
<dbReference type="PROSITE" id="PS00455">
    <property type="entry name" value="AMP_BINDING"/>
    <property type="match status" value="1"/>
</dbReference>
<reference evidence="4" key="1">
    <citation type="submission" date="2016-10" db="EMBL/GenBank/DDBJ databases">
        <authorList>
            <person name="Varghese N."/>
            <person name="Submissions S."/>
        </authorList>
    </citation>
    <scope>NUCLEOTIDE SEQUENCE [LARGE SCALE GENOMIC DNA]</scope>
    <source>
        <strain evidence="4">DSM 46136</strain>
    </source>
</reference>
<sequence>MSGSANLALLLDAPARVVSDDPAVLLGDRPVRSWQGLAEVVARRAAALSASYGIRPGDRVALVAGNCPEYLELLFAVWHAGAVAVPISSRLHVREAAVLVDDCAAGLCVTSEDLAGSLAPLLPLATRLLVVGSADERATTLAAPMEPVRRSAPDDAWIFYTSGTTGRAKGARLSHGNLLAMSAAYYADVAGVGPRDSFLHVAALSHASGLFALPFLARGAAQVLPPSGGFDAAELLDLVGGHRRSTFFVPPVLLRRLVAAVEQAPAAPVDRLGTVLVGAAPVPAGDLRRGIAALGPRVWNGYGQGESPCTITAMSASATAAALDDPQRLASVGTPRWATRVRVVDREDRPVGVGEVGEVVVDGPTVMAGYLGRPEATAEALRGGWLHTGDLGRMDAGGYLTLVDRAKDVVISGGYNVYPREVEDVLLTDPAVGDAAVVGVPDPVWGERLVAFVVPGGRGRPDPQALDARCLAAIARHKRPKEYVIVDALPRNPTGKVLKTELRRQVPGAAETGA</sequence>
<evidence type="ECO:0000313" key="4">
    <source>
        <dbReference type="Proteomes" id="UP000199546"/>
    </source>
</evidence>
<evidence type="ECO:0000313" key="3">
    <source>
        <dbReference type="EMBL" id="SFT87373.1"/>
    </source>
</evidence>
<dbReference type="Pfam" id="PF13193">
    <property type="entry name" value="AMP-binding_C"/>
    <property type="match status" value="1"/>
</dbReference>